<dbReference type="STRING" id="387631.Asulf_01493"/>
<dbReference type="GeneID" id="15393128"/>
<dbReference type="eggNOG" id="arCOG13283">
    <property type="taxonomic scope" value="Archaea"/>
</dbReference>
<dbReference type="KEGG" id="ast:Asulf_01493"/>
<reference evidence="1 2" key="1">
    <citation type="journal article" date="2013" name="Genome Announc.">
        <title>Complete Genome Sequence of the Thermophilic and Facultatively Chemolithoautotrophic Sulfate Reducer Archaeoglobus sulfaticallidus Strain PM70-1T.</title>
        <authorList>
            <person name="Stokke R."/>
            <person name="Hocking W.P."/>
            <person name="Steinsbu B.O."/>
            <person name="Steen I.H."/>
        </authorList>
    </citation>
    <scope>NUCLEOTIDE SEQUENCE [LARGE SCALE GENOMIC DNA]</scope>
    <source>
        <strain evidence="1">PM70-1</strain>
    </source>
</reference>
<dbReference type="Proteomes" id="UP000013307">
    <property type="component" value="Chromosome"/>
</dbReference>
<evidence type="ECO:0000313" key="2">
    <source>
        <dbReference type="Proteomes" id="UP000013307"/>
    </source>
</evidence>
<evidence type="ECO:0000313" key="1">
    <source>
        <dbReference type="EMBL" id="AGK61476.1"/>
    </source>
</evidence>
<accession>N0BLR1</accession>
<dbReference type="AlphaFoldDB" id="N0BLR1"/>
<gene>
    <name evidence="1" type="ORF">Asulf_01493</name>
</gene>
<proteinExistence type="predicted"/>
<keyword evidence="2" id="KW-1185">Reference proteome</keyword>
<dbReference type="RefSeq" id="WP_015591074.1">
    <property type="nucleotide sequence ID" value="NC_021169.1"/>
</dbReference>
<dbReference type="HOGENOM" id="CLU_1286301_0_0_2"/>
<organism evidence="1 2">
    <name type="scientific">Archaeoglobus sulfaticallidus PM70-1</name>
    <dbReference type="NCBI Taxonomy" id="387631"/>
    <lineage>
        <taxon>Archaea</taxon>
        <taxon>Methanobacteriati</taxon>
        <taxon>Methanobacteriota</taxon>
        <taxon>Archaeoglobi</taxon>
        <taxon>Archaeoglobales</taxon>
        <taxon>Archaeoglobaceae</taxon>
        <taxon>Archaeoglobus</taxon>
    </lineage>
</organism>
<dbReference type="EMBL" id="CP005290">
    <property type="protein sequence ID" value="AGK61476.1"/>
    <property type="molecule type" value="Genomic_DNA"/>
</dbReference>
<name>N0BLR1_9EURY</name>
<sequence>MVDLLNKYLYEIRAAIGYYEDEIRIFLKQPNLRQINDLSAILREEFPVGEDQIKIVSLKSSEYTIALSLPPSIFEVEQHRTEDARDTDDEISYVPIDNYEIKIDKPNDTVFIRYKPNNQKITLPLSKVRKLYDLMPEKFGVKELFEKAGEAGLALSKQAAGHLIRVFSHVEFNADVRRDGNKLVAVKIEEGYLREENRRKLKQELEVIGRGVEA</sequence>
<protein>
    <submittedName>
        <fullName evidence="1">Uncharacterized protein</fullName>
    </submittedName>
</protein>